<reference evidence="3 4" key="1">
    <citation type="journal article" date="2019" name="Nat. Microbiol.">
        <title>Mediterranean grassland soil C-N compound turnover is dependent on rainfall and depth, and is mediated by genomically divergent microorganisms.</title>
        <authorList>
            <person name="Diamond S."/>
            <person name="Andeer P.F."/>
            <person name="Li Z."/>
            <person name="Crits-Christoph A."/>
            <person name="Burstein D."/>
            <person name="Anantharaman K."/>
            <person name="Lane K.R."/>
            <person name="Thomas B.C."/>
            <person name="Pan C."/>
            <person name="Northen T.R."/>
            <person name="Banfield J.F."/>
        </authorList>
    </citation>
    <scope>NUCLEOTIDE SEQUENCE [LARGE SCALE GENOMIC DNA]</scope>
    <source>
        <strain evidence="3">NP_1</strain>
    </source>
</reference>
<accession>A0A537LJS4</accession>
<dbReference type="Pfam" id="PF13602">
    <property type="entry name" value="ADH_zinc_N_2"/>
    <property type="match status" value="1"/>
</dbReference>
<comment type="caution">
    <text evidence="3">The sequence shown here is derived from an EMBL/GenBank/DDBJ whole genome shotgun (WGS) entry which is preliminary data.</text>
</comment>
<dbReference type="EMBL" id="VBAI01000230">
    <property type="protein sequence ID" value="TMJ07937.1"/>
    <property type="molecule type" value="Genomic_DNA"/>
</dbReference>
<dbReference type="Proteomes" id="UP000315217">
    <property type="component" value="Unassembled WGS sequence"/>
</dbReference>
<sequence length="106" mass="11632">DSVGKDTFEKSLGCLARRGMMVLYGQSSGPVPPVDPQVLNAKGSLFLTRPTLHHHIHTREELLARAGDVLSWVRSGALRLRIDRDFPLAHAADAHRLSQPPEGGKF</sequence>
<dbReference type="SUPFAM" id="SSF51735">
    <property type="entry name" value="NAD(P)-binding Rossmann-fold domains"/>
    <property type="match status" value="1"/>
</dbReference>
<dbReference type="GO" id="GO:0005829">
    <property type="term" value="C:cytosol"/>
    <property type="evidence" value="ECO:0007669"/>
    <property type="project" value="TreeGrafter"/>
</dbReference>
<dbReference type="GO" id="GO:0003960">
    <property type="term" value="F:quinone reductase (NADPH) activity"/>
    <property type="evidence" value="ECO:0007669"/>
    <property type="project" value="TreeGrafter"/>
</dbReference>
<dbReference type="PANTHER" id="PTHR48106">
    <property type="entry name" value="QUINONE OXIDOREDUCTASE PIG3-RELATED"/>
    <property type="match status" value="1"/>
</dbReference>
<evidence type="ECO:0000313" key="4">
    <source>
        <dbReference type="Proteomes" id="UP000315217"/>
    </source>
</evidence>
<gene>
    <name evidence="3" type="ORF">E6G98_13040</name>
</gene>
<name>A0A537LJS4_9BACT</name>
<dbReference type="Gene3D" id="3.90.180.10">
    <property type="entry name" value="Medium-chain alcohol dehydrogenases, catalytic domain"/>
    <property type="match status" value="1"/>
</dbReference>
<proteinExistence type="predicted"/>
<dbReference type="Gene3D" id="3.40.50.720">
    <property type="entry name" value="NAD(P)-binding Rossmann-like Domain"/>
    <property type="match status" value="1"/>
</dbReference>
<dbReference type="InterPro" id="IPR036291">
    <property type="entry name" value="NAD(P)-bd_dom_sf"/>
</dbReference>
<dbReference type="GO" id="GO:0070402">
    <property type="term" value="F:NADPH binding"/>
    <property type="evidence" value="ECO:0007669"/>
    <property type="project" value="TreeGrafter"/>
</dbReference>
<keyword evidence="2" id="KW-0560">Oxidoreductase</keyword>
<evidence type="ECO:0000256" key="1">
    <source>
        <dbReference type="ARBA" id="ARBA00022857"/>
    </source>
</evidence>
<evidence type="ECO:0000313" key="3">
    <source>
        <dbReference type="EMBL" id="TMJ07937.1"/>
    </source>
</evidence>
<dbReference type="PANTHER" id="PTHR48106:SF13">
    <property type="entry name" value="QUINONE OXIDOREDUCTASE-RELATED"/>
    <property type="match status" value="1"/>
</dbReference>
<feature type="non-terminal residue" evidence="3">
    <location>
        <position position="1"/>
    </location>
</feature>
<dbReference type="AlphaFoldDB" id="A0A537LJS4"/>
<protein>
    <submittedName>
        <fullName evidence="3">Zinc-binding dehydrogenase</fullName>
    </submittedName>
</protein>
<organism evidence="3 4">
    <name type="scientific">Candidatus Segetimicrobium genomatis</name>
    <dbReference type="NCBI Taxonomy" id="2569760"/>
    <lineage>
        <taxon>Bacteria</taxon>
        <taxon>Bacillati</taxon>
        <taxon>Candidatus Sysuimicrobiota</taxon>
        <taxon>Candidatus Sysuimicrobiia</taxon>
        <taxon>Candidatus Sysuimicrobiales</taxon>
        <taxon>Candidatus Segetimicrobiaceae</taxon>
        <taxon>Candidatus Segetimicrobium</taxon>
    </lineage>
</organism>
<keyword evidence="1" id="KW-0521">NADP</keyword>
<dbReference type="GO" id="GO:0035925">
    <property type="term" value="F:mRNA 3'-UTR AU-rich region binding"/>
    <property type="evidence" value="ECO:0007669"/>
    <property type="project" value="TreeGrafter"/>
</dbReference>
<evidence type="ECO:0000256" key="2">
    <source>
        <dbReference type="ARBA" id="ARBA00023002"/>
    </source>
</evidence>